<evidence type="ECO:0000313" key="2">
    <source>
        <dbReference type="EMBL" id="USV02434.1"/>
    </source>
</evidence>
<feature type="transmembrane region" description="Helical" evidence="1">
    <location>
        <begin position="402"/>
        <end position="418"/>
    </location>
</feature>
<keyword evidence="3" id="KW-1185">Reference proteome</keyword>
<dbReference type="Proteomes" id="UP001056873">
    <property type="component" value="Chromosome"/>
</dbReference>
<accession>A0ABY5CWW8</accession>
<dbReference type="PANTHER" id="PTHR37422">
    <property type="entry name" value="TEICHURONIC ACID BIOSYNTHESIS PROTEIN TUAE"/>
    <property type="match status" value="1"/>
</dbReference>
<dbReference type="EMBL" id="CP074347">
    <property type="protein sequence ID" value="USV02434.1"/>
    <property type="molecule type" value="Genomic_DNA"/>
</dbReference>
<feature type="transmembrane region" description="Helical" evidence="1">
    <location>
        <begin position="221"/>
        <end position="241"/>
    </location>
</feature>
<feature type="transmembrane region" description="Helical" evidence="1">
    <location>
        <begin position="191"/>
        <end position="209"/>
    </location>
</feature>
<dbReference type="InterPro" id="IPR051533">
    <property type="entry name" value="WaaL-like"/>
</dbReference>
<feature type="transmembrane region" description="Helical" evidence="1">
    <location>
        <begin position="169"/>
        <end position="185"/>
    </location>
</feature>
<dbReference type="PANTHER" id="PTHR37422:SF17">
    <property type="entry name" value="O-ANTIGEN LIGASE"/>
    <property type="match status" value="1"/>
</dbReference>
<evidence type="ECO:0000313" key="3">
    <source>
        <dbReference type="Proteomes" id="UP001056873"/>
    </source>
</evidence>
<evidence type="ECO:0000256" key="1">
    <source>
        <dbReference type="SAM" id="Phobius"/>
    </source>
</evidence>
<sequence length="421" mass="47013">MLGTIKIYIGGNLNWLIQLILLIVAVVSSLAASPLSMMQTVRERLRCLGNYKLMLFGWLLFMAGIAIAAFMNHGTGLYTVAKYLAFMFVLLCLLLISPLSPSLLERALSVTLVVSLVPLIILALFRQLDAMVILGDGRMGWLASWPGVIWKIGAFVWPFAVWRCLKKPSALNILLAFGAVLTMALDGSRTSMLWLVLVWISLAVIAIFAKTYTKPIRTHLSLLLVTFISFSLIQPVLLGWVSGHYDQLITQLMEKKAEKNEAGGDDLNRVFQKTLDAPKEATADRLVKGDNSIRLQMLHTGWQQTVDKFPWGGGFGSTRVDDFGASSVIHMTYLQLLADEGVLSFVGYLLFILCPLYYGLKFVTEKRELFTERFELMLSPLSVLALFLFMGCFHPLSNELTEWAIVLTAISIVMSHVPRRN</sequence>
<gene>
    <name evidence="2" type="ORF">KFQ06_07970</name>
</gene>
<feature type="transmembrane region" description="Helical" evidence="1">
    <location>
        <begin position="140"/>
        <end position="162"/>
    </location>
</feature>
<keyword evidence="1" id="KW-0812">Transmembrane</keyword>
<name>A0ABY5CWW8_9GAMM</name>
<proteinExistence type="predicted"/>
<keyword evidence="1" id="KW-1133">Transmembrane helix</keyword>
<feature type="transmembrane region" description="Helical" evidence="1">
    <location>
        <begin position="53"/>
        <end position="71"/>
    </location>
</feature>
<feature type="transmembrane region" description="Helical" evidence="1">
    <location>
        <begin position="77"/>
        <end position="96"/>
    </location>
</feature>
<feature type="transmembrane region" description="Helical" evidence="1">
    <location>
        <begin position="376"/>
        <end position="396"/>
    </location>
</feature>
<dbReference type="RefSeq" id="WP_234590206.1">
    <property type="nucleotide sequence ID" value="NZ_CAMIPG010000002.1"/>
</dbReference>
<feature type="transmembrane region" description="Helical" evidence="1">
    <location>
        <begin position="342"/>
        <end position="364"/>
    </location>
</feature>
<reference evidence="2" key="1">
    <citation type="journal article" date="2022" name="BMC Genomics">
        <title>Genome sequence of the entomopathogenic Serratia entomophila isolate 626 and characterisation of the species specific itaconate degradation pathway.</title>
        <authorList>
            <person name="Vaughan A.L."/>
            <person name="Altermann E."/>
            <person name="Glare T.R."/>
            <person name="Hurst M.R.H."/>
        </authorList>
    </citation>
    <scope>NUCLEOTIDE SEQUENCE</scope>
    <source>
        <strain evidence="2">626</strain>
    </source>
</reference>
<feature type="transmembrane region" description="Helical" evidence="1">
    <location>
        <begin position="15"/>
        <end position="32"/>
    </location>
</feature>
<protein>
    <submittedName>
        <fullName evidence="2">Uncharacterized protein</fullName>
    </submittedName>
</protein>
<feature type="transmembrane region" description="Helical" evidence="1">
    <location>
        <begin position="108"/>
        <end position="128"/>
    </location>
</feature>
<organism evidence="2 3">
    <name type="scientific">Serratia entomophila</name>
    <dbReference type="NCBI Taxonomy" id="42906"/>
    <lineage>
        <taxon>Bacteria</taxon>
        <taxon>Pseudomonadati</taxon>
        <taxon>Pseudomonadota</taxon>
        <taxon>Gammaproteobacteria</taxon>
        <taxon>Enterobacterales</taxon>
        <taxon>Yersiniaceae</taxon>
        <taxon>Serratia</taxon>
    </lineage>
</organism>
<keyword evidence="1" id="KW-0472">Membrane</keyword>
<dbReference type="GeneID" id="75021920"/>